<dbReference type="EMBL" id="BMJI01000001">
    <property type="protein sequence ID" value="GGC80138.1"/>
    <property type="molecule type" value="Genomic_DNA"/>
</dbReference>
<feature type="transmembrane region" description="Helical" evidence="6">
    <location>
        <begin position="411"/>
        <end position="435"/>
    </location>
</feature>
<name>A0ABQ1NLH7_9MICC</name>
<keyword evidence="5 6" id="KW-0472">Membrane</keyword>
<evidence type="ECO:0000313" key="8">
    <source>
        <dbReference type="Proteomes" id="UP000597761"/>
    </source>
</evidence>
<feature type="transmembrane region" description="Helical" evidence="6">
    <location>
        <begin position="257"/>
        <end position="277"/>
    </location>
</feature>
<sequence length="479" mass="49414">MSAAPTTTGSGAVTGPKGLARGKLGLAGSTALGIASTSPVYSLAATLGLVIAACGPRTPVVMVLAFVPMLFIAVAYRELNAVDPDCGTTFTWVSRAFGRRTGWMGGWAMALAGIIVLANLALVAGQYLWLLIAPDAAENTWLVTGTGVVFIAVMTWVNRRGIDVGQRLQWAMTILQYAGLAIFAVVAVGALATGAVPGAVTPRADWFNPLAADPRGLGYGVLLSLFIYWGWDTCLALNEETRDPRTIPGRAAVLSSVILLITYVLLAVLVTALTGAGSDGDVADVLHDVSVQVMGPWAPVMLVAVLVSVVASTQTTILPTARGTLSMAVQGALPDAFARVHPRFLTPTFSTTVVGGAAIAWFVVMTAVSTDLLADSIAAISLFIAVYYALTGLACAWLFRRDAVGVRQVLARIVLPLAGAVAMIVALIATAVGLADPASGFTSVFGVGGGLVIGVVALLAGLPLMAAWYAHRRAGQRAD</sequence>
<keyword evidence="8" id="KW-1185">Reference proteome</keyword>
<evidence type="ECO:0000256" key="2">
    <source>
        <dbReference type="ARBA" id="ARBA00022475"/>
    </source>
</evidence>
<organism evidence="7 8">
    <name type="scientific">Tersicoccus solisilvae</name>
    <dbReference type="NCBI Taxonomy" id="1882339"/>
    <lineage>
        <taxon>Bacteria</taxon>
        <taxon>Bacillati</taxon>
        <taxon>Actinomycetota</taxon>
        <taxon>Actinomycetes</taxon>
        <taxon>Micrococcales</taxon>
        <taxon>Micrococcaceae</taxon>
        <taxon>Tersicoccus</taxon>
    </lineage>
</organism>
<feature type="transmembrane region" description="Helical" evidence="6">
    <location>
        <begin position="170"/>
        <end position="196"/>
    </location>
</feature>
<feature type="transmembrane region" description="Helical" evidence="6">
    <location>
        <begin position="31"/>
        <end position="53"/>
    </location>
</feature>
<feature type="transmembrane region" description="Helical" evidence="6">
    <location>
        <begin position="447"/>
        <end position="470"/>
    </location>
</feature>
<evidence type="ECO:0000256" key="3">
    <source>
        <dbReference type="ARBA" id="ARBA00022692"/>
    </source>
</evidence>
<evidence type="ECO:0000256" key="6">
    <source>
        <dbReference type="SAM" id="Phobius"/>
    </source>
</evidence>
<dbReference type="Gene3D" id="1.20.1740.10">
    <property type="entry name" value="Amino acid/polyamine transporter I"/>
    <property type="match status" value="1"/>
</dbReference>
<proteinExistence type="predicted"/>
<evidence type="ECO:0000313" key="7">
    <source>
        <dbReference type="EMBL" id="GGC80138.1"/>
    </source>
</evidence>
<dbReference type="PANTHER" id="PTHR42770:SF7">
    <property type="entry name" value="MEMBRANE PROTEIN"/>
    <property type="match status" value="1"/>
</dbReference>
<feature type="transmembrane region" description="Helical" evidence="6">
    <location>
        <begin position="107"/>
        <end position="129"/>
    </location>
</feature>
<accession>A0ABQ1NLH7</accession>
<dbReference type="InterPro" id="IPR002293">
    <property type="entry name" value="AA/rel_permease1"/>
</dbReference>
<evidence type="ECO:0000256" key="4">
    <source>
        <dbReference type="ARBA" id="ARBA00022989"/>
    </source>
</evidence>
<evidence type="ECO:0000256" key="1">
    <source>
        <dbReference type="ARBA" id="ARBA00004651"/>
    </source>
</evidence>
<evidence type="ECO:0000256" key="5">
    <source>
        <dbReference type="ARBA" id="ARBA00023136"/>
    </source>
</evidence>
<feature type="transmembrane region" description="Helical" evidence="6">
    <location>
        <begin position="59"/>
        <end position="76"/>
    </location>
</feature>
<comment type="subcellular location">
    <subcellularLocation>
        <location evidence="1">Cell membrane</location>
        <topology evidence="1">Multi-pass membrane protein</topology>
    </subcellularLocation>
</comment>
<feature type="transmembrane region" description="Helical" evidence="6">
    <location>
        <begin position="344"/>
        <end position="364"/>
    </location>
</feature>
<feature type="transmembrane region" description="Helical" evidence="6">
    <location>
        <begin position="141"/>
        <end position="158"/>
    </location>
</feature>
<dbReference type="Proteomes" id="UP000597761">
    <property type="component" value="Unassembled WGS sequence"/>
</dbReference>
<gene>
    <name evidence="7" type="ORF">GCM10011512_03540</name>
</gene>
<keyword evidence="3 6" id="KW-0812">Transmembrane</keyword>
<dbReference type="RefSeq" id="WP_188665407.1">
    <property type="nucleotide sequence ID" value="NZ_BMJI01000001.1"/>
</dbReference>
<feature type="transmembrane region" description="Helical" evidence="6">
    <location>
        <begin position="216"/>
        <end position="237"/>
    </location>
</feature>
<protein>
    <submittedName>
        <fullName evidence="7">Amino acid permease</fullName>
    </submittedName>
</protein>
<dbReference type="PANTHER" id="PTHR42770">
    <property type="entry name" value="AMINO ACID TRANSPORTER-RELATED"/>
    <property type="match status" value="1"/>
</dbReference>
<dbReference type="InterPro" id="IPR050367">
    <property type="entry name" value="APC_superfamily"/>
</dbReference>
<feature type="transmembrane region" description="Helical" evidence="6">
    <location>
        <begin position="376"/>
        <end position="399"/>
    </location>
</feature>
<dbReference type="Pfam" id="PF13520">
    <property type="entry name" value="AA_permease_2"/>
    <property type="match status" value="1"/>
</dbReference>
<keyword evidence="2" id="KW-1003">Cell membrane</keyword>
<reference evidence="8" key="1">
    <citation type="journal article" date="2019" name="Int. J. Syst. Evol. Microbiol.">
        <title>The Global Catalogue of Microorganisms (GCM) 10K type strain sequencing project: providing services to taxonomists for standard genome sequencing and annotation.</title>
        <authorList>
            <consortium name="The Broad Institute Genomics Platform"/>
            <consortium name="The Broad Institute Genome Sequencing Center for Infectious Disease"/>
            <person name="Wu L."/>
            <person name="Ma J."/>
        </authorList>
    </citation>
    <scope>NUCLEOTIDE SEQUENCE [LARGE SCALE GENOMIC DNA]</scope>
    <source>
        <strain evidence="8">CGMCC 1.15480</strain>
    </source>
</reference>
<keyword evidence="4 6" id="KW-1133">Transmembrane helix</keyword>
<comment type="caution">
    <text evidence="7">The sequence shown here is derived from an EMBL/GenBank/DDBJ whole genome shotgun (WGS) entry which is preliminary data.</text>
</comment>
<feature type="transmembrane region" description="Helical" evidence="6">
    <location>
        <begin position="297"/>
        <end position="318"/>
    </location>
</feature>
<dbReference type="PIRSF" id="PIRSF006060">
    <property type="entry name" value="AA_transporter"/>
    <property type="match status" value="1"/>
</dbReference>